<protein>
    <submittedName>
        <fullName evidence="8">DNA recombinase</fullName>
    </submittedName>
</protein>
<dbReference type="GO" id="GO:0006310">
    <property type="term" value="P:DNA recombination"/>
    <property type="evidence" value="ECO:0007669"/>
    <property type="project" value="UniProtKB-KW"/>
</dbReference>
<dbReference type="SUPFAM" id="SSF56349">
    <property type="entry name" value="DNA breaking-rejoining enzymes"/>
    <property type="match status" value="1"/>
</dbReference>
<keyword evidence="3" id="KW-0229">DNA integration</keyword>
<comment type="similarity">
    <text evidence="1">Belongs to the 'phage' integrase family.</text>
</comment>
<dbReference type="GO" id="GO:0003677">
    <property type="term" value="F:DNA binding"/>
    <property type="evidence" value="ECO:0007669"/>
    <property type="project" value="InterPro"/>
</dbReference>
<dbReference type="InterPro" id="IPR013762">
    <property type="entry name" value="Integrase-like_cat_sf"/>
</dbReference>
<organism evidence="8 9">
    <name type="scientific">Salmonella enterica</name>
    <name type="common">Salmonella choleraesuis</name>
    <dbReference type="NCBI Taxonomy" id="28901"/>
    <lineage>
        <taxon>Bacteria</taxon>
        <taxon>Pseudomonadati</taxon>
        <taxon>Pseudomonadota</taxon>
        <taxon>Gammaproteobacteria</taxon>
        <taxon>Enterobacterales</taxon>
        <taxon>Enterobacteriaceae</taxon>
        <taxon>Salmonella</taxon>
    </lineage>
</organism>
<accession>A0A379SGD1</accession>
<dbReference type="PROSITE" id="PS51898">
    <property type="entry name" value="TYR_RECOMBINASE"/>
    <property type="match status" value="1"/>
</dbReference>
<dbReference type="EMBL" id="UGWQ01000004">
    <property type="protein sequence ID" value="SUG27801.1"/>
    <property type="molecule type" value="Genomic_DNA"/>
</dbReference>
<keyword evidence="2" id="KW-1029">Fimbrium biogenesis</keyword>
<dbReference type="PANTHER" id="PTHR30349:SF62">
    <property type="entry name" value="TYPE 1 FIMBRIAE REGULATORY PROTEIN FIMB-RELATED"/>
    <property type="match status" value="1"/>
</dbReference>
<keyword evidence="4" id="KW-0805">Transcription regulation</keyword>
<proteinExistence type="inferred from homology"/>
<evidence type="ECO:0000259" key="7">
    <source>
        <dbReference type="PROSITE" id="PS51898"/>
    </source>
</evidence>
<dbReference type="InterPro" id="IPR011010">
    <property type="entry name" value="DNA_brk_join_enz"/>
</dbReference>
<dbReference type="NCBIfam" id="NF007371">
    <property type="entry name" value="PRK09871.1"/>
    <property type="match status" value="1"/>
</dbReference>
<dbReference type="GO" id="GO:0015074">
    <property type="term" value="P:DNA integration"/>
    <property type="evidence" value="ECO:0007669"/>
    <property type="project" value="UniProtKB-KW"/>
</dbReference>
<evidence type="ECO:0000313" key="9">
    <source>
        <dbReference type="Proteomes" id="UP000254332"/>
    </source>
</evidence>
<dbReference type="PANTHER" id="PTHR30349">
    <property type="entry name" value="PHAGE INTEGRASE-RELATED"/>
    <property type="match status" value="1"/>
</dbReference>
<dbReference type="NCBIfam" id="NF007370">
    <property type="entry name" value="PRK09870.1"/>
    <property type="match status" value="1"/>
</dbReference>
<dbReference type="InterPro" id="IPR050090">
    <property type="entry name" value="Tyrosine_recombinase_XerCD"/>
</dbReference>
<evidence type="ECO:0000256" key="4">
    <source>
        <dbReference type="ARBA" id="ARBA00023015"/>
    </source>
</evidence>
<name>A0A379SGD1_SALER</name>
<sequence>MPTRKFLTRHEVAALLQVVPLGNHPERNQCLILMAFIHGLRASELLSLRLADIDMRGRILHVSRMKNGFSTVHPLTPREIRVLKDWLRVRQQIIVCGQHDDKGWLFITRNGSCLSRQQFYNIVSQAGRLAGLTVTAHPHMLRHACGYALADNGVDTRLIQDYLGHRNIRHTVRYTASSSARFDGIWQPIVRRKRQQSDPNCKPK</sequence>
<dbReference type="Proteomes" id="UP000254332">
    <property type="component" value="Unassembled WGS sequence"/>
</dbReference>
<evidence type="ECO:0000256" key="3">
    <source>
        <dbReference type="ARBA" id="ARBA00022908"/>
    </source>
</evidence>
<feature type="domain" description="Tyr recombinase" evidence="7">
    <location>
        <begin position="2"/>
        <end position="187"/>
    </location>
</feature>
<evidence type="ECO:0000256" key="5">
    <source>
        <dbReference type="ARBA" id="ARBA00023163"/>
    </source>
</evidence>
<evidence type="ECO:0000256" key="2">
    <source>
        <dbReference type="ARBA" id="ARBA00022558"/>
    </source>
</evidence>
<evidence type="ECO:0000256" key="6">
    <source>
        <dbReference type="ARBA" id="ARBA00023172"/>
    </source>
</evidence>
<evidence type="ECO:0000256" key="1">
    <source>
        <dbReference type="ARBA" id="ARBA00008857"/>
    </source>
</evidence>
<dbReference type="AlphaFoldDB" id="A0A379SGD1"/>
<keyword evidence="6" id="KW-0233">DNA recombination</keyword>
<dbReference type="Gene3D" id="1.10.443.10">
    <property type="entry name" value="Intergrase catalytic core"/>
    <property type="match status" value="1"/>
</dbReference>
<dbReference type="Pfam" id="PF00589">
    <property type="entry name" value="Phage_integrase"/>
    <property type="match status" value="1"/>
</dbReference>
<evidence type="ECO:0000313" key="8">
    <source>
        <dbReference type="EMBL" id="SUG27801.1"/>
    </source>
</evidence>
<dbReference type="InterPro" id="IPR002104">
    <property type="entry name" value="Integrase_catalytic"/>
</dbReference>
<keyword evidence="5" id="KW-0804">Transcription</keyword>
<gene>
    <name evidence="8" type="primary">xerD_8</name>
    <name evidence="8" type="ORF">NCTC10718_05131</name>
</gene>
<reference evidence="8 9" key="1">
    <citation type="submission" date="2018-06" db="EMBL/GenBank/DDBJ databases">
        <authorList>
            <consortium name="Pathogen Informatics"/>
            <person name="Doyle S."/>
        </authorList>
    </citation>
    <scope>NUCLEOTIDE SEQUENCE [LARGE SCALE GENOMIC DNA]</scope>
    <source>
        <strain evidence="8 9">NCTC10718</strain>
    </source>
</reference>